<accession>A0A5B8C2G9</accession>
<reference evidence="1 2" key="1">
    <citation type="submission" date="2019-05" db="EMBL/GenBank/DDBJ databases">
        <title>Georgenia *** sp. nov., and Georgenia *** sp. nov., isolated from the intestinal contents of plateau pika (Ochotona curzoniae) in the Qinghai-Tibet plateau of China.</title>
        <authorList>
            <person name="Tian Z."/>
        </authorList>
    </citation>
    <scope>NUCLEOTIDE SEQUENCE [LARGE SCALE GENOMIC DNA]</scope>
    <source>
        <strain evidence="1 2">Z443</strain>
    </source>
</reference>
<dbReference type="GO" id="GO:0016787">
    <property type="term" value="F:hydrolase activity"/>
    <property type="evidence" value="ECO:0007669"/>
    <property type="project" value="UniProtKB-KW"/>
</dbReference>
<name>A0A5B8C2G9_9MICO</name>
<dbReference type="OrthoDB" id="9805176at2"/>
<dbReference type="Proteomes" id="UP000314616">
    <property type="component" value="Chromosome"/>
</dbReference>
<dbReference type="KEGG" id="gyu:FE374_01065"/>
<protein>
    <submittedName>
        <fullName evidence="1">2-amino-thiazoline-4-carboxylic acid hydrolase</fullName>
    </submittedName>
</protein>
<dbReference type="RefSeq" id="WP_139926847.1">
    <property type="nucleotide sequence ID" value="NZ_CP040915.1"/>
</dbReference>
<gene>
    <name evidence="1" type="ORF">FE374_01065</name>
</gene>
<organism evidence="1 2">
    <name type="scientific">Georgenia yuyongxinii</name>
    <dbReference type="NCBI Taxonomy" id="2589797"/>
    <lineage>
        <taxon>Bacteria</taxon>
        <taxon>Bacillati</taxon>
        <taxon>Actinomycetota</taxon>
        <taxon>Actinomycetes</taxon>
        <taxon>Micrococcales</taxon>
        <taxon>Bogoriellaceae</taxon>
        <taxon>Georgenia</taxon>
    </lineage>
</organism>
<dbReference type="EMBL" id="CP040915">
    <property type="protein sequence ID" value="QDC23405.1"/>
    <property type="molecule type" value="Genomic_DNA"/>
</dbReference>
<dbReference type="InterPro" id="IPR026002">
    <property type="entry name" value="ATC_hydrolase-like"/>
</dbReference>
<dbReference type="Pfam" id="PF14196">
    <property type="entry name" value="ATC_hydrolase"/>
    <property type="match status" value="1"/>
</dbReference>
<keyword evidence="1" id="KW-0378">Hydrolase</keyword>
<proteinExistence type="predicted"/>
<evidence type="ECO:0000313" key="2">
    <source>
        <dbReference type="Proteomes" id="UP000314616"/>
    </source>
</evidence>
<sequence>MTLPTQQAGPEDADDEIGILQRRRIEANIIAPIYTILKRELGQERAAGIIEEAITEDARKSGARFAAREPGGANLRTFIDIQDLWKKDDALTTQTNVESDDVYSYDVHRCAYAEMYQSMGLAEIGYLLSCVRDFEFIHGYDPDVELTRTQTVMEGASHCDFRYVRRGAVRTGSTAGTA</sequence>
<evidence type="ECO:0000313" key="1">
    <source>
        <dbReference type="EMBL" id="QDC23405.1"/>
    </source>
</evidence>
<dbReference type="AlphaFoldDB" id="A0A5B8C2G9"/>